<proteinExistence type="predicted"/>
<sequence length="139" mass="15942">MIKVEDTPFFNDVLKIFNYPFGKLYIFSGFVISEIGEGVVLSWDNAKQMVEDVEGFLGTNGKDLVYISNRINSYSVVPQDWLKYFKLNYGLKAYFVVTAANKGSFNITFEKLFFRSKIKTFTCLVEAVNKAKTRKQEVA</sequence>
<dbReference type="AlphaFoldDB" id="A0A5C7AWD8"/>
<organism evidence="1 2">
    <name type="scientific">Seonamhaeicola algicola</name>
    <dbReference type="NCBI Taxonomy" id="1719036"/>
    <lineage>
        <taxon>Bacteria</taxon>
        <taxon>Pseudomonadati</taxon>
        <taxon>Bacteroidota</taxon>
        <taxon>Flavobacteriia</taxon>
        <taxon>Flavobacteriales</taxon>
        <taxon>Flavobacteriaceae</taxon>
    </lineage>
</organism>
<dbReference type="RefSeq" id="WP_147134098.1">
    <property type="nucleotide sequence ID" value="NZ_VOSC01000019.1"/>
</dbReference>
<dbReference type="OrthoDB" id="1144611at2"/>
<evidence type="ECO:0008006" key="3">
    <source>
        <dbReference type="Google" id="ProtNLM"/>
    </source>
</evidence>
<evidence type="ECO:0000313" key="2">
    <source>
        <dbReference type="Proteomes" id="UP000321790"/>
    </source>
</evidence>
<keyword evidence="2" id="KW-1185">Reference proteome</keyword>
<gene>
    <name evidence="1" type="ORF">FUA26_08045</name>
</gene>
<comment type="caution">
    <text evidence="1">The sequence shown here is derived from an EMBL/GenBank/DDBJ whole genome shotgun (WGS) entry which is preliminary data.</text>
</comment>
<name>A0A5C7AWD8_9FLAO</name>
<dbReference type="EMBL" id="VOSC01000019">
    <property type="protein sequence ID" value="TXE12003.1"/>
    <property type="molecule type" value="Genomic_DNA"/>
</dbReference>
<reference evidence="2" key="1">
    <citation type="submission" date="2019-08" db="EMBL/GenBank/DDBJ databases">
        <title>Seonamhaeicola sediminis sp. nov., isolated from marine sediment.</title>
        <authorList>
            <person name="Cao W.R."/>
        </authorList>
    </citation>
    <scope>NUCLEOTIDE SEQUENCE [LARGE SCALE GENOMIC DNA]</scope>
    <source>
        <strain evidence="2">Gy8</strain>
    </source>
</reference>
<accession>A0A5C7AWD8</accession>
<dbReference type="Proteomes" id="UP000321790">
    <property type="component" value="Unassembled WGS sequence"/>
</dbReference>
<protein>
    <recommendedName>
        <fullName evidence="3">STAS/SEC14 domain-containing protein</fullName>
    </recommendedName>
</protein>
<evidence type="ECO:0000313" key="1">
    <source>
        <dbReference type="EMBL" id="TXE12003.1"/>
    </source>
</evidence>